<comment type="caution">
    <text evidence="1">The sequence shown here is derived from an EMBL/GenBank/DDBJ whole genome shotgun (WGS) entry which is preliminary data.</text>
</comment>
<evidence type="ECO:0000313" key="2">
    <source>
        <dbReference type="Proteomes" id="UP001152622"/>
    </source>
</evidence>
<evidence type="ECO:0000313" key="1">
    <source>
        <dbReference type="EMBL" id="KAJ8346892.1"/>
    </source>
</evidence>
<sequence length="217" mass="23794">MSNQRITSVPSNLCAAYRIWLIVDRWTSRIKAQNPTHFVPSKEPVLRTLEGRVTPVAARQLSPRFLPKSREVLLFQRSPGVVRDADCHCPPAPGSASITGRGQGSCSAAPLNLQGGAWGFDEGTGQVARGAGARSATVTRFLFHSTNQHRPPWAMSLDCPLIDGFFRGALPRPRLLSMEGDSSDPDAHAPPHSTVRRRGAACYILGAFTSLWWRKQR</sequence>
<dbReference type="Proteomes" id="UP001152622">
    <property type="component" value="Chromosome 11"/>
</dbReference>
<accession>A0A9Q1EXF6</accession>
<dbReference type="AlphaFoldDB" id="A0A9Q1EXF6"/>
<reference evidence="1" key="1">
    <citation type="journal article" date="2023" name="Science">
        <title>Genome structures resolve the early diversification of teleost fishes.</title>
        <authorList>
            <person name="Parey E."/>
            <person name="Louis A."/>
            <person name="Montfort J."/>
            <person name="Bouchez O."/>
            <person name="Roques C."/>
            <person name="Iampietro C."/>
            <person name="Lluch J."/>
            <person name="Castinel A."/>
            <person name="Donnadieu C."/>
            <person name="Desvignes T."/>
            <person name="Floi Bucao C."/>
            <person name="Jouanno E."/>
            <person name="Wen M."/>
            <person name="Mejri S."/>
            <person name="Dirks R."/>
            <person name="Jansen H."/>
            <person name="Henkel C."/>
            <person name="Chen W.J."/>
            <person name="Zahm M."/>
            <person name="Cabau C."/>
            <person name="Klopp C."/>
            <person name="Thompson A.W."/>
            <person name="Robinson-Rechavi M."/>
            <person name="Braasch I."/>
            <person name="Lecointre G."/>
            <person name="Bobe J."/>
            <person name="Postlethwait J.H."/>
            <person name="Berthelot C."/>
            <person name="Roest Crollius H."/>
            <person name="Guiguen Y."/>
        </authorList>
    </citation>
    <scope>NUCLEOTIDE SEQUENCE</scope>
    <source>
        <strain evidence="1">WJC10195</strain>
    </source>
</reference>
<name>A0A9Q1EXF6_SYNKA</name>
<organism evidence="1 2">
    <name type="scientific">Synaphobranchus kaupii</name>
    <name type="common">Kaup's arrowtooth eel</name>
    <dbReference type="NCBI Taxonomy" id="118154"/>
    <lineage>
        <taxon>Eukaryota</taxon>
        <taxon>Metazoa</taxon>
        <taxon>Chordata</taxon>
        <taxon>Craniata</taxon>
        <taxon>Vertebrata</taxon>
        <taxon>Euteleostomi</taxon>
        <taxon>Actinopterygii</taxon>
        <taxon>Neopterygii</taxon>
        <taxon>Teleostei</taxon>
        <taxon>Anguilliformes</taxon>
        <taxon>Synaphobranchidae</taxon>
        <taxon>Synaphobranchus</taxon>
    </lineage>
</organism>
<proteinExistence type="predicted"/>
<gene>
    <name evidence="1" type="ORF">SKAU_G00282930</name>
</gene>
<keyword evidence="2" id="KW-1185">Reference proteome</keyword>
<protein>
    <submittedName>
        <fullName evidence="1">Uncharacterized protein</fullName>
    </submittedName>
</protein>
<dbReference type="EMBL" id="JAINUF010000011">
    <property type="protein sequence ID" value="KAJ8346892.1"/>
    <property type="molecule type" value="Genomic_DNA"/>
</dbReference>